<evidence type="ECO:0000313" key="2">
    <source>
        <dbReference type="EMBL" id="BBO22227.1"/>
    </source>
</evidence>
<dbReference type="Pfam" id="PF07332">
    <property type="entry name" value="Phage_holin_3_6"/>
    <property type="match status" value="1"/>
</dbReference>
<protein>
    <recommendedName>
        <fullName evidence="4">Phage holin family protein</fullName>
    </recommendedName>
</protein>
<organism evidence="2 3">
    <name type="scientific">Candidatus Desulfobacillus denitrificans</name>
    <dbReference type="NCBI Taxonomy" id="2608985"/>
    <lineage>
        <taxon>Bacteria</taxon>
        <taxon>Pseudomonadati</taxon>
        <taxon>Pseudomonadota</taxon>
        <taxon>Betaproteobacteria</taxon>
        <taxon>Candidatus Desulfobacillus</taxon>
    </lineage>
</organism>
<dbReference type="EMBL" id="AP021857">
    <property type="protein sequence ID" value="BBO22227.1"/>
    <property type="molecule type" value="Genomic_DNA"/>
</dbReference>
<sequence>MAPAPGSLGSRLRGYAAGALGILQTRLELLATEFQEEKLRLGSLLGYAAAAFFFLGFGIVLLALLLTVLWWDSHRLLALGVFTAVFLVVGLLAALAAVRLGRQGSRLFAASIAELAQDRDMIRPDRESAGR</sequence>
<dbReference type="Proteomes" id="UP000662914">
    <property type="component" value="Chromosome"/>
</dbReference>
<dbReference type="AlphaFoldDB" id="A0A809S112"/>
<feature type="transmembrane region" description="Helical" evidence="1">
    <location>
        <begin position="44"/>
        <end position="71"/>
    </location>
</feature>
<evidence type="ECO:0000256" key="1">
    <source>
        <dbReference type="SAM" id="Phobius"/>
    </source>
</evidence>
<dbReference type="InterPro" id="IPR009937">
    <property type="entry name" value="Phage_holin_3_6"/>
</dbReference>
<evidence type="ECO:0000313" key="3">
    <source>
        <dbReference type="Proteomes" id="UP000662914"/>
    </source>
</evidence>
<proteinExistence type="predicted"/>
<keyword evidence="1" id="KW-1133">Transmembrane helix</keyword>
<keyword evidence="1" id="KW-0812">Transmembrane</keyword>
<accession>A0A809S112</accession>
<gene>
    <name evidence="2" type="ORF">DSYM_29260</name>
</gene>
<reference evidence="2" key="1">
    <citation type="journal article" name="DNA Res.">
        <title>The physiological potential of anammox bacteria as revealed by their core genome structure.</title>
        <authorList>
            <person name="Okubo T."/>
            <person name="Toyoda A."/>
            <person name="Fukuhara K."/>
            <person name="Uchiyama I."/>
            <person name="Harigaya Y."/>
            <person name="Kuroiwa M."/>
            <person name="Suzuki T."/>
            <person name="Murakami Y."/>
            <person name="Suwa Y."/>
            <person name="Takami H."/>
        </authorList>
    </citation>
    <scope>NUCLEOTIDE SEQUENCE</scope>
    <source>
        <strain evidence="2">317325-3</strain>
    </source>
</reference>
<evidence type="ECO:0008006" key="4">
    <source>
        <dbReference type="Google" id="ProtNLM"/>
    </source>
</evidence>
<keyword evidence="1" id="KW-0472">Membrane</keyword>
<feature type="transmembrane region" description="Helical" evidence="1">
    <location>
        <begin position="77"/>
        <end position="98"/>
    </location>
</feature>
<name>A0A809S112_9PROT</name>
<dbReference type="KEGG" id="ddz:DSYM_29260"/>